<accession>A0A8T2PPR6</accession>
<protein>
    <submittedName>
        <fullName evidence="2">Uncharacterized protein</fullName>
    </submittedName>
</protein>
<comment type="caution">
    <text evidence="2">The sequence shown here is derived from an EMBL/GenBank/DDBJ whole genome shotgun (WGS) entry which is preliminary data.</text>
</comment>
<proteinExistence type="predicted"/>
<evidence type="ECO:0000256" key="1">
    <source>
        <dbReference type="SAM" id="MobiDB-lite"/>
    </source>
</evidence>
<feature type="region of interest" description="Disordered" evidence="1">
    <location>
        <begin position="42"/>
        <end position="71"/>
    </location>
</feature>
<dbReference type="EMBL" id="JAFBMS010000004">
    <property type="protein sequence ID" value="KAG9353352.1"/>
    <property type="molecule type" value="Genomic_DNA"/>
</dbReference>
<evidence type="ECO:0000313" key="3">
    <source>
        <dbReference type="Proteomes" id="UP000824540"/>
    </source>
</evidence>
<keyword evidence="3" id="KW-1185">Reference proteome</keyword>
<evidence type="ECO:0000313" key="2">
    <source>
        <dbReference type="EMBL" id="KAG9353352.1"/>
    </source>
</evidence>
<reference evidence="2" key="1">
    <citation type="thesis" date="2021" institute="BYU ScholarsArchive" country="Provo, UT, USA">
        <title>Applications of and Algorithms for Genome Assembly and Genomic Analyses with an Emphasis on Marine Teleosts.</title>
        <authorList>
            <person name="Pickett B.D."/>
        </authorList>
    </citation>
    <scope>NUCLEOTIDE SEQUENCE</scope>
    <source>
        <strain evidence="2">HI-2016</strain>
    </source>
</reference>
<sequence length="93" mass="10175">MDQYGQFGTLRQQQDKYFRVTAVKIKVLYKRIKFRSGTSGFQRRMMSGAGADPERGRAERSSAGSAAHALPSCASVTASCPGSLREPFAEARV</sequence>
<dbReference type="AlphaFoldDB" id="A0A8T2PPR6"/>
<name>A0A8T2PPR6_9TELE</name>
<dbReference type="Proteomes" id="UP000824540">
    <property type="component" value="Unassembled WGS sequence"/>
</dbReference>
<organism evidence="2 3">
    <name type="scientific">Albula glossodonta</name>
    <name type="common">roundjaw bonefish</name>
    <dbReference type="NCBI Taxonomy" id="121402"/>
    <lineage>
        <taxon>Eukaryota</taxon>
        <taxon>Metazoa</taxon>
        <taxon>Chordata</taxon>
        <taxon>Craniata</taxon>
        <taxon>Vertebrata</taxon>
        <taxon>Euteleostomi</taxon>
        <taxon>Actinopterygii</taxon>
        <taxon>Neopterygii</taxon>
        <taxon>Teleostei</taxon>
        <taxon>Albuliformes</taxon>
        <taxon>Albulidae</taxon>
        <taxon>Albula</taxon>
    </lineage>
</organism>
<gene>
    <name evidence="2" type="ORF">JZ751_017929</name>
</gene>